<protein>
    <recommendedName>
        <fullName evidence="3">DUF3606 domain-containing protein</fullName>
    </recommendedName>
</protein>
<dbReference type="Pfam" id="PF12244">
    <property type="entry name" value="DUF3606"/>
    <property type="match status" value="1"/>
</dbReference>
<dbReference type="OrthoDB" id="8087200at2"/>
<dbReference type="Proteomes" id="UP000003250">
    <property type="component" value="Unassembled WGS sequence"/>
</dbReference>
<sequence length="62" mass="7099">MADYKSKGGGHDRARMAADKEYDVRDFADKFEISPAQAKCLIERHGNDRGSMLEREARKLKK</sequence>
<gene>
    <name evidence="1" type="ORF">MAXJ12_30322</name>
</gene>
<evidence type="ECO:0008006" key="3">
    <source>
        <dbReference type="Google" id="ProtNLM"/>
    </source>
</evidence>
<evidence type="ECO:0000313" key="2">
    <source>
        <dbReference type="Proteomes" id="UP000003250"/>
    </source>
</evidence>
<proteinExistence type="predicted"/>
<organism evidence="1 2">
    <name type="scientific">Mesorhizobium alhagi CCNWXJ12-2</name>
    <dbReference type="NCBI Taxonomy" id="1107882"/>
    <lineage>
        <taxon>Bacteria</taxon>
        <taxon>Pseudomonadati</taxon>
        <taxon>Pseudomonadota</taxon>
        <taxon>Alphaproteobacteria</taxon>
        <taxon>Hyphomicrobiales</taxon>
        <taxon>Phyllobacteriaceae</taxon>
        <taxon>Allomesorhizobium</taxon>
    </lineage>
</organism>
<name>H0I0S7_9HYPH</name>
<dbReference type="RefSeq" id="WP_008839634.1">
    <property type="nucleotide sequence ID" value="NZ_AHAM01000271.1"/>
</dbReference>
<dbReference type="InterPro" id="IPR022037">
    <property type="entry name" value="DUF3606"/>
</dbReference>
<dbReference type="AlphaFoldDB" id="H0I0S7"/>
<reference evidence="1 2" key="1">
    <citation type="journal article" date="2012" name="J. Bacteriol.">
        <title>Draft Genome Sequence of Mesorhizobium alhagi CCNWXJ12-2T, a Novel Salt-Resistant Species Isolated from the Desert of Northwestern China.</title>
        <authorList>
            <person name="Zhou M."/>
            <person name="Chen W."/>
            <person name="Chen H."/>
            <person name="Wei G."/>
        </authorList>
    </citation>
    <scope>NUCLEOTIDE SEQUENCE [LARGE SCALE GENOMIC DNA]</scope>
    <source>
        <strain evidence="1 2">CCNWXJ12-2</strain>
    </source>
</reference>
<dbReference type="EMBL" id="AHAM01000271">
    <property type="protein sequence ID" value="EHK53399.1"/>
    <property type="molecule type" value="Genomic_DNA"/>
</dbReference>
<evidence type="ECO:0000313" key="1">
    <source>
        <dbReference type="EMBL" id="EHK53399.1"/>
    </source>
</evidence>
<accession>H0I0S7</accession>
<dbReference type="PATRIC" id="fig|1107882.3.peg.5867"/>
<keyword evidence="2" id="KW-1185">Reference proteome</keyword>